<feature type="compositionally biased region" description="Low complexity" evidence="1">
    <location>
        <begin position="24"/>
        <end position="33"/>
    </location>
</feature>
<feature type="region of interest" description="Disordered" evidence="1">
    <location>
        <begin position="1"/>
        <end position="47"/>
    </location>
</feature>
<dbReference type="Proteomes" id="UP000598360">
    <property type="component" value="Unassembled WGS sequence"/>
</dbReference>
<evidence type="ECO:0000256" key="1">
    <source>
        <dbReference type="SAM" id="MobiDB-lite"/>
    </source>
</evidence>
<gene>
    <name evidence="2" type="ORF">IQ251_15915</name>
</gene>
<evidence type="ECO:0000313" key="3">
    <source>
        <dbReference type="Proteomes" id="UP000598360"/>
    </source>
</evidence>
<evidence type="ECO:0000313" key="2">
    <source>
        <dbReference type="EMBL" id="MBE9375937.1"/>
    </source>
</evidence>
<dbReference type="EMBL" id="JADEYC010000028">
    <property type="protein sequence ID" value="MBE9375937.1"/>
    <property type="molecule type" value="Genomic_DNA"/>
</dbReference>
<name>A0A929G1K5_9PSEU</name>
<accession>A0A929G1K5</accession>
<dbReference type="RefSeq" id="WP_193929388.1">
    <property type="nucleotide sequence ID" value="NZ_JADEYC010000028.1"/>
</dbReference>
<dbReference type="AlphaFoldDB" id="A0A929G1K5"/>
<protein>
    <submittedName>
        <fullName evidence="2">Uncharacterized protein</fullName>
    </submittedName>
</protein>
<sequence>MSGRVALPGAAEQPPTTVPDHANRAAPARVRPGAGSGQHDRNPSDEELLGLAQARVAVRSGGGSAARAIGAEVLRACPPGEEGPG</sequence>
<reference evidence="2" key="1">
    <citation type="submission" date="2020-10" db="EMBL/GenBank/DDBJ databases">
        <title>Diversity and distribution of actinomycetes associated with coral in the coast of Hainan.</title>
        <authorList>
            <person name="Li F."/>
        </authorList>
    </citation>
    <scope>NUCLEOTIDE SEQUENCE</scope>
    <source>
        <strain evidence="2">HNM0983</strain>
    </source>
</reference>
<comment type="caution">
    <text evidence="2">The sequence shown here is derived from an EMBL/GenBank/DDBJ whole genome shotgun (WGS) entry which is preliminary data.</text>
</comment>
<organism evidence="2 3">
    <name type="scientific">Saccharopolyspora montiporae</name>
    <dbReference type="NCBI Taxonomy" id="2781240"/>
    <lineage>
        <taxon>Bacteria</taxon>
        <taxon>Bacillati</taxon>
        <taxon>Actinomycetota</taxon>
        <taxon>Actinomycetes</taxon>
        <taxon>Pseudonocardiales</taxon>
        <taxon>Pseudonocardiaceae</taxon>
        <taxon>Saccharopolyspora</taxon>
    </lineage>
</organism>
<proteinExistence type="predicted"/>
<keyword evidence="3" id="KW-1185">Reference proteome</keyword>